<reference evidence="1" key="1">
    <citation type="submission" date="2022-08" db="EMBL/GenBank/DDBJ databases">
        <title>Genome Sequence of Pycnoporus sanguineus.</title>
        <authorList>
            <person name="Buettner E."/>
        </authorList>
    </citation>
    <scope>NUCLEOTIDE SEQUENCE</scope>
    <source>
        <strain evidence="1">CG-C14</strain>
    </source>
</reference>
<gene>
    <name evidence="1" type="ORF">NUW54_g13001</name>
</gene>
<evidence type="ECO:0000313" key="1">
    <source>
        <dbReference type="EMBL" id="KAJ2969281.1"/>
    </source>
</evidence>
<name>A0ACC1MSP2_9APHY</name>
<proteinExistence type="predicted"/>
<comment type="caution">
    <text evidence="1">The sequence shown here is derived from an EMBL/GenBank/DDBJ whole genome shotgun (WGS) entry which is preliminary data.</text>
</comment>
<dbReference type="Proteomes" id="UP001144978">
    <property type="component" value="Unassembled WGS sequence"/>
</dbReference>
<organism evidence="1 2">
    <name type="scientific">Trametes sanguinea</name>
    <dbReference type="NCBI Taxonomy" id="158606"/>
    <lineage>
        <taxon>Eukaryota</taxon>
        <taxon>Fungi</taxon>
        <taxon>Dikarya</taxon>
        <taxon>Basidiomycota</taxon>
        <taxon>Agaricomycotina</taxon>
        <taxon>Agaricomycetes</taxon>
        <taxon>Polyporales</taxon>
        <taxon>Polyporaceae</taxon>
        <taxon>Trametes</taxon>
    </lineage>
</organism>
<accession>A0ACC1MSP2</accession>
<keyword evidence="2" id="KW-1185">Reference proteome</keyword>
<protein>
    <submittedName>
        <fullName evidence="1">Uncharacterized protein</fullName>
    </submittedName>
</protein>
<dbReference type="EMBL" id="JANSHE010005799">
    <property type="protein sequence ID" value="KAJ2969281.1"/>
    <property type="molecule type" value="Genomic_DNA"/>
</dbReference>
<evidence type="ECO:0000313" key="2">
    <source>
        <dbReference type="Proteomes" id="UP001144978"/>
    </source>
</evidence>
<sequence length="223" mass="23891">MIGQAGERAQPTHILLDMPTVCTLTELRRRTSLHSAQPRSVLERDQPLVASTHPDHHHVFHCNQRRRKVWLAPDRDSGLSTVTVTPATIATAAVARSARGNVVVSPVLTNGDGPTKSKPAAQESDDARPHSPNSTESHSSASSSSTSGSLSMSTGTESASSDSRPQTLTASEAQDWRPPGGKPKSLNYLDSPEPSPRVASFAERDVNTTAVHHHRPLPVRDAD</sequence>